<comment type="caution">
    <text evidence="1">The sequence shown here is derived from an EMBL/GenBank/DDBJ whole genome shotgun (WGS) entry which is preliminary data.</text>
</comment>
<name>A0ABW2VRL2_9ACTN</name>
<gene>
    <name evidence="1" type="ORF">ACFQZP_36855</name>
</gene>
<organism evidence="1 2">
    <name type="scientific">Streptomyces lutosisoli</name>
    <dbReference type="NCBI Taxonomy" id="2665721"/>
    <lineage>
        <taxon>Bacteria</taxon>
        <taxon>Bacillati</taxon>
        <taxon>Actinomycetota</taxon>
        <taxon>Actinomycetes</taxon>
        <taxon>Kitasatosporales</taxon>
        <taxon>Streptomycetaceae</taxon>
        <taxon>Streptomyces</taxon>
    </lineage>
</organism>
<proteinExistence type="predicted"/>
<dbReference type="EMBL" id="JBHTEC010000001">
    <property type="protein sequence ID" value="MFD0287155.1"/>
    <property type="molecule type" value="Genomic_DNA"/>
</dbReference>
<dbReference type="RefSeq" id="WP_381252062.1">
    <property type="nucleotide sequence ID" value="NZ_JBHTBI010000007.1"/>
</dbReference>
<evidence type="ECO:0000313" key="2">
    <source>
        <dbReference type="Proteomes" id="UP001596957"/>
    </source>
</evidence>
<protein>
    <submittedName>
        <fullName evidence="1">Uncharacterized protein</fullName>
    </submittedName>
</protein>
<keyword evidence="2" id="KW-1185">Reference proteome</keyword>
<reference evidence="2" key="1">
    <citation type="journal article" date="2019" name="Int. J. Syst. Evol. Microbiol.">
        <title>The Global Catalogue of Microorganisms (GCM) 10K type strain sequencing project: providing services to taxonomists for standard genome sequencing and annotation.</title>
        <authorList>
            <consortium name="The Broad Institute Genomics Platform"/>
            <consortium name="The Broad Institute Genome Sequencing Center for Infectious Disease"/>
            <person name="Wu L."/>
            <person name="Ma J."/>
        </authorList>
    </citation>
    <scope>NUCLEOTIDE SEQUENCE [LARGE SCALE GENOMIC DNA]</scope>
    <source>
        <strain evidence="2">CGMCC 4.7198</strain>
    </source>
</reference>
<sequence>MGAAGTRKQRGGAGAGVRMACRLDGGQINRRDDVLNQVPECERARGRPVNFIAVDYTTIGGARGAVNEFNAERAQGR</sequence>
<dbReference type="Proteomes" id="UP001596957">
    <property type="component" value="Unassembled WGS sequence"/>
</dbReference>
<accession>A0ABW2VRL2</accession>
<evidence type="ECO:0000313" key="1">
    <source>
        <dbReference type="EMBL" id="MFD0287155.1"/>
    </source>
</evidence>